<dbReference type="InterPro" id="IPR000090">
    <property type="entry name" value="Flg_Motor_Flig"/>
</dbReference>
<dbReference type="GO" id="GO:0005886">
    <property type="term" value="C:plasma membrane"/>
    <property type="evidence" value="ECO:0007669"/>
    <property type="project" value="UniProtKB-SubCell"/>
</dbReference>
<evidence type="ECO:0000256" key="2">
    <source>
        <dbReference type="ARBA" id="ARBA00004413"/>
    </source>
</evidence>
<dbReference type="GO" id="GO:0006935">
    <property type="term" value="P:chemotaxis"/>
    <property type="evidence" value="ECO:0007669"/>
    <property type="project" value="UniProtKB-KW"/>
</dbReference>
<evidence type="ECO:0000256" key="6">
    <source>
        <dbReference type="ARBA" id="ARBA00022500"/>
    </source>
</evidence>
<reference evidence="15 16" key="1">
    <citation type="submission" date="2015-09" db="EMBL/GenBank/DDBJ databases">
        <authorList>
            <consortium name="Swine Surveillance"/>
        </authorList>
    </citation>
    <scope>NUCLEOTIDE SEQUENCE [LARGE SCALE GENOMIC DNA]</scope>
    <source>
        <strain evidence="15 16">CECT 5294</strain>
    </source>
</reference>
<evidence type="ECO:0000259" key="13">
    <source>
        <dbReference type="Pfam" id="PF14841"/>
    </source>
</evidence>
<dbReference type="AlphaFoldDB" id="A0A0P1EZJ2"/>
<keyword evidence="5" id="KW-1003">Cell membrane</keyword>
<accession>A0A0P1EZJ2</accession>
<evidence type="ECO:0000256" key="4">
    <source>
        <dbReference type="ARBA" id="ARBA00021870"/>
    </source>
</evidence>
<evidence type="ECO:0000256" key="10">
    <source>
        <dbReference type="ARBA" id="ARBA00025598"/>
    </source>
</evidence>
<dbReference type="InterPro" id="IPR028263">
    <property type="entry name" value="FliG_N"/>
</dbReference>
<evidence type="ECO:0000256" key="7">
    <source>
        <dbReference type="ARBA" id="ARBA00022779"/>
    </source>
</evidence>
<dbReference type="Pfam" id="PF14842">
    <property type="entry name" value="FliG_N"/>
    <property type="match status" value="1"/>
</dbReference>
<dbReference type="InterPro" id="IPR032779">
    <property type="entry name" value="FliG_M"/>
</dbReference>
<feature type="compositionally biased region" description="Polar residues" evidence="11">
    <location>
        <begin position="1"/>
        <end position="11"/>
    </location>
</feature>
<evidence type="ECO:0000259" key="14">
    <source>
        <dbReference type="Pfam" id="PF14842"/>
    </source>
</evidence>
<evidence type="ECO:0000256" key="1">
    <source>
        <dbReference type="ARBA" id="ARBA00004117"/>
    </source>
</evidence>
<dbReference type="EMBL" id="CYRX01000025">
    <property type="protein sequence ID" value="CUH60484.1"/>
    <property type="molecule type" value="Genomic_DNA"/>
</dbReference>
<dbReference type="PANTHER" id="PTHR30534:SF0">
    <property type="entry name" value="FLAGELLAR MOTOR SWITCH PROTEIN FLIG"/>
    <property type="match status" value="1"/>
</dbReference>
<dbReference type="GO" id="GO:0071973">
    <property type="term" value="P:bacterial-type flagellum-dependent cell motility"/>
    <property type="evidence" value="ECO:0007669"/>
    <property type="project" value="InterPro"/>
</dbReference>
<keyword evidence="9" id="KW-0975">Bacterial flagellum</keyword>
<comment type="function">
    <text evidence="10">FliG is one of three proteins (FliG, FliN, FliM) that forms the rotor-mounted switch complex (C ring), located at the base of the basal body. This complex interacts with the CheY and CheZ chemotaxis proteins, in addition to contacting components of the motor that determine the direction of flagellar rotation.</text>
</comment>
<feature type="domain" description="Flagellar motor switch protein FliG C-terminal" evidence="12">
    <location>
        <begin position="235"/>
        <end position="345"/>
    </location>
</feature>
<sequence length="350" mass="37575">MVPAQSPNPRRQQIAPRPGAPAMTPQQKAAVIVRLLLAEGVDPGLNKLQDNQQEVLAREMADMRYITKDTLRWIVSEFASELDSVGLHFPPGLSGALSVLDGFISPNTADVLRDESGAEISGNPWERLAGLEVAKLRPIVEQESIEICAVLLSKLSVPKAAELLAEIPPERGRRIAYAVSLTGEIDPETVARIGLALGRQLDAQPGEAFRDGPVERVGAILNASPAATRDAVLDGLDQEDAVFAQKVRKAIFTFQNIPARIAGRDIPKVARAVDQEVLIVALGHGKATAPDAVTYILGAMSQRLSAQLEDEINEKGAIKPAEGEAAMQEIVTAIREMETSGEILLLSEDE</sequence>
<evidence type="ECO:0000256" key="9">
    <source>
        <dbReference type="ARBA" id="ARBA00023143"/>
    </source>
</evidence>
<dbReference type="PRINTS" id="PR00954">
    <property type="entry name" value="FLGMOTORFLIG"/>
</dbReference>
<feature type="region of interest" description="Disordered" evidence="11">
    <location>
        <begin position="1"/>
        <end position="23"/>
    </location>
</feature>
<dbReference type="Proteomes" id="UP000051298">
    <property type="component" value="Unassembled WGS sequence"/>
</dbReference>
<keyword evidence="15" id="KW-0969">Cilium</keyword>
<feature type="domain" description="Flagellar motor switch protein FliG N-terminal" evidence="14">
    <location>
        <begin position="23"/>
        <end position="125"/>
    </location>
</feature>
<evidence type="ECO:0000256" key="5">
    <source>
        <dbReference type="ARBA" id="ARBA00022475"/>
    </source>
</evidence>
<evidence type="ECO:0000259" key="12">
    <source>
        <dbReference type="Pfam" id="PF01706"/>
    </source>
</evidence>
<keyword evidence="8" id="KW-0472">Membrane</keyword>
<feature type="domain" description="Flagellar motor switch protein FliG middle" evidence="13">
    <location>
        <begin position="136"/>
        <end position="205"/>
    </location>
</feature>
<dbReference type="InterPro" id="IPR023087">
    <property type="entry name" value="Flg_Motor_Flig_C"/>
</dbReference>
<dbReference type="Pfam" id="PF01706">
    <property type="entry name" value="FliG_C"/>
    <property type="match status" value="1"/>
</dbReference>
<dbReference type="STRING" id="266809.PM03_05030"/>
<dbReference type="eggNOG" id="COG1536">
    <property type="taxonomic scope" value="Bacteria"/>
</dbReference>
<keyword evidence="7" id="KW-0283">Flagellar rotation</keyword>
<evidence type="ECO:0000313" key="16">
    <source>
        <dbReference type="Proteomes" id="UP000051298"/>
    </source>
</evidence>
<dbReference type="Gene3D" id="1.10.220.30">
    <property type="match status" value="3"/>
</dbReference>
<dbReference type="InterPro" id="IPR011002">
    <property type="entry name" value="FliG_a-hlx"/>
</dbReference>
<gene>
    <name evidence="15" type="primary">fliG_2</name>
    <name evidence="15" type="ORF">THS5294_01778</name>
</gene>
<name>A0A0P1EZJ2_9RHOB</name>
<proteinExistence type="inferred from homology"/>
<dbReference type="PANTHER" id="PTHR30534">
    <property type="entry name" value="FLAGELLAR MOTOR SWITCH PROTEIN FLIG"/>
    <property type="match status" value="1"/>
</dbReference>
<evidence type="ECO:0000313" key="15">
    <source>
        <dbReference type="EMBL" id="CUH60484.1"/>
    </source>
</evidence>
<dbReference type="GO" id="GO:0009425">
    <property type="term" value="C:bacterial-type flagellum basal body"/>
    <property type="evidence" value="ECO:0007669"/>
    <property type="project" value="UniProtKB-SubCell"/>
</dbReference>
<dbReference type="GO" id="GO:0003774">
    <property type="term" value="F:cytoskeletal motor activity"/>
    <property type="evidence" value="ECO:0007669"/>
    <property type="project" value="InterPro"/>
</dbReference>
<organism evidence="15 16">
    <name type="scientific">Thalassobacter stenotrophicus</name>
    <dbReference type="NCBI Taxonomy" id="266809"/>
    <lineage>
        <taxon>Bacteria</taxon>
        <taxon>Pseudomonadati</taxon>
        <taxon>Pseudomonadota</taxon>
        <taxon>Alphaproteobacteria</taxon>
        <taxon>Rhodobacterales</taxon>
        <taxon>Roseobacteraceae</taxon>
        <taxon>Thalassobacter</taxon>
    </lineage>
</organism>
<comment type="subcellular location">
    <subcellularLocation>
        <location evidence="1">Bacterial flagellum basal body</location>
    </subcellularLocation>
    <subcellularLocation>
        <location evidence="2">Cell membrane</location>
        <topology evidence="2">Peripheral membrane protein</topology>
        <orientation evidence="2">Cytoplasmic side</orientation>
    </subcellularLocation>
</comment>
<comment type="similarity">
    <text evidence="3">Belongs to the FliG family.</text>
</comment>
<protein>
    <recommendedName>
        <fullName evidence="4">Flagellar motor switch protein FliG</fullName>
    </recommendedName>
</protein>
<keyword evidence="6" id="KW-0145">Chemotaxis</keyword>
<evidence type="ECO:0000256" key="3">
    <source>
        <dbReference type="ARBA" id="ARBA00010299"/>
    </source>
</evidence>
<keyword evidence="15" id="KW-0282">Flagellum</keyword>
<evidence type="ECO:0000256" key="11">
    <source>
        <dbReference type="SAM" id="MobiDB-lite"/>
    </source>
</evidence>
<keyword evidence="15" id="KW-0966">Cell projection</keyword>
<dbReference type="SUPFAM" id="SSF48029">
    <property type="entry name" value="FliG"/>
    <property type="match status" value="2"/>
</dbReference>
<evidence type="ECO:0000256" key="8">
    <source>
        <dbReference type="ARBA" id="ARBA00023136"/>
    </source>
</evidence>
<dbReference type="Pfam" id="PF14841">
    <property type="entry name" value="FliG_M"/>
    <property type="match status" value="1"/>
</dbReference>